<reference evidence="2 3" key="1">
    <citation type="submission" date="2021-03" db="EMBL/GenBank/DDBJ databases">
        <authorList>
            <person name="King G.J."/>
            <person name="Bancroft I."/>
            <person name="Baten A."/>
            <person name="Bloomfield J."/>
            <person name="Borpatragohain P."/>
            <person name="He Z."/>
            <person name="Irish N."/>
            <person name="Irwin J."/>
            <person name="Liu K."/>
            <person name="Mauleon R.P."/>
            <person name="Moore J."/>
            <person name="Morris R."/>
            <person name="Ostergaard L."/>
            <person name="Wang B."/>
            <person name="Wells R."/>
        </authorList>
    </citation>
    <scope>NUCLEOTIDE SEQUENCE [LARGE SCALE GENOMIC DNA]</scope>
    <source>
        <strain evidence="2">R-o-18</strain>
        <tissue evidence="2">Leaf</tissue>
    </source>
</reference>
<protein>
    <recommendedName>
        <fullName evidence="4">DUF4283 domain-containing protein</fullName>
    </recommendedName>
</protein>
<feature type="region of interest" description="Disordered" evidence="1">
    <location>
        <begin position="432"/>
        <end position="473"/>
    </location>
</feature>
<sequence>MDSLDGFSAPPSSTDASPPFTNPSLTSDLVAAPLPTSSPQSPPSSSQELPVSTPSTVPEGPNGTVPCVSDCVNGTGPHGSDVVTCDNQSPPDTGATASASHDSGISATMENASTDPVSFVPSLGSWAKPLYFKPPATPPEQSTPSGYDPAIVGIQLAAMWPSLNDEILNKPLKGKQSSPSLQPSIEKLPPPELKADGTLRFPWAARLSPQSRNLYRTATPTYRLDGTPEVSIPSKVLRLGPENKDEYIIGKFHRCFLPPGGLVHAVVNKIWGRSCKITCKKQREKDTPSSAAPYLNNPLINGASLTAVSAHDIPLLHQMKELNVPSVVSAAEISQSLQSDLEVAPPLFTVSSDVSVDCQGTPNNTLSPLVDSQSTPITAAIMDSIPSNIINKVVQTPSIVDPLTTSLQVSEFESPSCFTVLEEVDEVESEHMSSLSLTRGGRETKPPIKFQDLEWKTMQGKGKRDRRGRGSSR</sequence>
<feature type="compositionally biased region" description="Low complexity" evidence="1">
    <location>
        <begin position="7"/>
        <end position="19"/>
    </location>
</feature>
<feature type="region of interest" description="Disordered" evidence="1">
    <location>
        <begin position="1"/>
        <end position="109"/>
    </location>
</feature>
<evidence type="ECO:0000313" key="2">
    <source>
        <dbReference type="EMBL" id="KAG5387158.1"/>
    </source>
</evidence>
<evidence type="ECO:0000313" key="3">
    <source>
        <dbReference type="Proteomes" id="UP000823674"/>
    </source>
</evidence>
<organism evidence="2 3">
    <name type="scientific">Brassica rapa subsp. trilocularis</name>
    <dbReference type="NCBI Taxonomy" id="1813537"/>
    <lineage>
        <taxon>Eukaryota</taxon>
        <taxon>Viridiplantae</taxon>
        <taxon>Streptophyta</taxon>
        <taxon>Embryophyta</taxon>
        <taxon>Tracheophyta</taxon>
        <taxon>Spermatophyta</taxon>
        <taxon>Magnoliopsida</taxon>
        <taxon>eudicotyledons</taxon>
        <taxon>Gunneridae</taxon>
        <taxon>Pentapetalae</taxon>
        <taxon>rosids</taxon>
        <taxon>malvids</taxon>
        <taxon>Brassicales</taxon>
        <taxon>Brassicaceae</taxon>
        <taxon>Brassiceae</taxon>
        <taxon>Brassica</taxon>
    </lineage>
</organism>
<name>A0ABQ7LKQ4_BRACM</name>
<feature type="compositionally biased region" description="Basic residues" evidence="1">
    <location>
        <begin position="461"/>
        <end position="473"/>
    </location>
</feature>
<accession>A0ABQ7LKQ4</accession>
<proteinExistence type="predicted"/>
<feature type="compositionally biased region" description="Basic and acidic residues" evidence="1">
    <location>
        <begin position="440"/>
        <end position="455"/>
    </location>
</feature>
<dbReference type="EMBL" id="JADBGQ010000008">
    <property type="protein sequence ID" value="KAG5387158.1"/>
    <property type="molecule type" value="Genomic_DNA"/>
</dbReference>
<feature type="compositionally biased region" description="Polar residues" evidence="1">
    <location>
        <begin position="85"/>
        <end position="109"/>
    </location>
</feature>
<evidence type="ECO:0000256" key="1">
    <source>
        <dbReference type="SAM" id="MobiDB-lite"/>
    </source>
</evidence>
<dbReference type="Proteomes" id="UP000823674">
    <property type="component" value="Chromosome A09"/>
</dbReference>
<gene>
    <name evidence="2" type="primary">A09g518740.1_BraROA</name>
    <name evidence="2" type="ORF">IGI04_038628</name>
</gene>
<feature type="compositionally biased region" description="Low complexity" evidence="1">
    <location>
        <begin position="33"/>
        <end position="50"/>
    </location>
</feature>
<keyword evidence="3" id="KW-1185">Reference proteome</keyword>
<comment type="caution">
    <text evidence="2">The sequence shown here is derived from an EMBL/GenBank/DDBJ whole genome shotgun (WGS) entry which is preliminary data.</text>
</comment>
<evidence type="ECO:0008006" key="4">
    <source>
        <dbReference type="Google" id="ProtNLM"/>
    </source>
</evidence>